<gene>
    <name evidence="3" type="ORF">FRZ61_14740</name>
</gene>
<accession>A0A5J6MXV3</accession>
<dbReference type="AlphaFoldDB" id="A0A5J6MXV3"/>
<keyword evidence="4" id="KW-1185">Reference proteome</keyword>
<evidence type="ECO:0000313" key="4">
    <source>
        <dbReference type="Proteomes" id="UP000325797"/>
    </source>
</evidence>
<dbReference type="KEGG" id="hadh:FRZ61_14740"/>
<proteinExistence type="predicted"/>
<feature type="compositionally biased region" description="Gly residues" evidence="1">
    <location>
        <begin position="206"/>
        <end position="231"/>
    </location>
</feature>
<feature type="region of interest" description="Disordered" evidence="1">
    <location>
        <begin position="86"/>
        <end position="108"/>
    </location>
</feature>
<evidence type="ECO:0000313" key="3">
    <source>
        <dbReference type="EMBL" id="QEX21545.1"/>
    </source>
</evidence>
<dbReference type="OrthoDB" id="1550941at2"/>
<keyword evidence="2" id="KW-1133">Transmembrane helix</keyword>
<sequence>MRNIDFSSWQSVLITLLGLALFTLIGVGIRLLVMVTVQQRRERVNRQINERLRTLIAAYKTLGGSFTGDLMVDPTHRRDLRRLGEPAAEGESLTAPDPAIEGVPKSERRRRIRDAVEAALSDIILLGTEEQVRLAERAARELVAGRPVHTHDLVVSLRDFIRKALDLAPTPSDLALPRQGPARPSSSSGRSKGERGGQGEARQGSGNKGGGMGMAAGGMGMGVGMGLGLGGDADDPTSSDHHS</sequence>
<dbReference type="Proteomes" id="UP000325797">
    <property type="component" value="Chromosome"/>
</dbReference>
<feature type="region of interest" description="Disordered" evidence="1">
    <location>
        <begin position="170"/>
        <end position="243"/>
    </location>
</feature>
<dbReference type="RefSeq" id="WP_151116146.1">
    <property type="nucleotide sequence ID" value="NZ_CP042582.1"/>
</dbReference>
<reference evidence="3 4" key="1">
    <citation type="submission" date="2019-08" db="EMBL/GenBank/DDBJ databases">
        <title>Hyperibacter terrae gen. nov., sp. nov. and Hyperibacter viscosus sp. nov., two new members in the family Rhodospirillaceae isolated from the rhizosphere of Hypericum perforatum.</title>
        <authorList>
            <person name="Noviana Z."/>
        </authorList>
    </citation>
    <scope>NUCLEOTIDE SEQUENCE [LARGE SCALE GENOMIC DNA]</scope>
    <source>
        <strain evidence="3 4">R5959</strain>
    </source>
</reference>
<feature type="compositionally biased region" description="Low complexity" evidence="1">
    <location>
        <begin position="178"/>
        <end position="190"/>
    </location>
</feature>
<keyword evidence="2" id="KW-0472">Membrane</keyword>
<dbReference type="EMBL" id="CP042582">
    <property type="protein sequence ID" value="QEX21545.1"/>
    <property type="molecule type" value="Genomic_DNA"/>
</dbReference>
<keyword evidence="2" id="KW-0812">Transmembrane</keyword>
<evidence type="ECO:0000256" key="2">
    <source>
        <dbReference type="SAM" id="Phobius"/>
    </source>
</evidence>
<feature type="transmembrane region" description="Helical" evidence="2">
    <location>
        <begin position="12"/>
        <end position="33"/>
    </location>
</feature>
<evidence type="ECO:0000256" key="1">
    <source>
        <dbReference type="SAM" id="MobiDB-lite"/>
    </source>
</evidence>
<organism evidence="3 4">
    <name type="scientific">Hypericibacter adhaerens</name>
    <dbReference type="NCBI Taxonomy" id="2602016"/>
    <lineage>
        <taxon>Bacteria</taxon>
        <taxon>Pseudomonadati</taxon>
        <taxon>Pseudomonadota</taxon>
        <taxon>Alphaproteobacteria</taxon>
        <taxon>Rhodospirillales</taxon>
        <taxon>Dongiaceae</taxon>
        <taxon>Hypericibacter</taxon>
    </lineage>
</organism>
<protein>
    <submittedName>
        <fullName evidence="3">Uncharacterized protein</fullName>
    </submittedName>
</protein>
<name>A0A5J6MXV3_9PROT</name>